<evidence type="ECO:0000313" key="3">
    <source>
        <dbReference type="Proteomes" id="UP000195569"/>
    </source>
</evidence>
<name>A0A1N7SSX2_9BURK</name>
<evidence type="ECO:0000256" key="1">
    <source>
        <dbReference type="SAM" id="MobiDB-lite"/>
    </source>
</evidence>
<accession>A0A1N7SSX2</accession>
<comment type="caution">
    <text evidence="2">The sequence shown here is derived from an EMBL/GenBank/DDBJ whole genome shotgun (WGS) entry which is preliminary data.</text>
</comment>
<keyword evidence="3" id="KW-1185">Reference proteome</keyword>
<feature type="region of interest" description="Disordered" evidence="1">
    <location>
        <begin position="49"/>
        <end position="71"/>
    </location>
</feature>
<gene>
    <name evidence="2" type="ORF">BN2476_830023</name>
</gene>
<protein>
    <submittedName>
        <fullName evidence="2">Uncharacterized protein</fullName>
    </submittedName>
</protein>
<dbReference type="Proteomes" id="UP000195569">
    <property type="component" value="Unassembled WGS sequence"/>
</dbReference>
<organism evidence="2 3">
    <name type="scientific">Paraburkholderia piptadeniae</name>
    <dbReference type="NCBI Taxonomy" id="1701573"/>
    <lineage>
        <taxon>Bacteria</taxon>
        <taxon>Pseudomonadati</taxon>
        <taxon>Pseudomonadota</taxon>
        <taxon>Betaproteobacteria</taxon>
        <taxon>Burkholderiales</taxon>
        <taxon>Burkholderiaceae</taxon>
        <taxon>Paraburkholderia</taxon>
    </lineage>
</organism>
<dbReference type="EMBL" id="CYGY02000083">
    <property type="protein sequence ID" value="SIT50452.1"/>
    <property type="molecule type" value="Genomic_DNA"/>
</dbReference>
<dbReference type="OrthoDB" id="6050435at2"/>
<proteinExistence type="predicted"/>
<feature type="region of interest" description="Disordered" evidence="1">
    <location>
        <begin position="86"/>
        <end position="105"/>
    </location>
</feature>
<dbReference type="AlphaFoldDB" id="A0A1N7SSX2"/>
<dbReference type="RefSeq" id="WP_087739151.1">
    <property type="nucleotide sequence ID" value="NZ_CYGY02000083.1"/>
</dbReference>
<sequence length="237" mass="25695">MTLVSKSEFARMHDVSHTAVSKWQKSGWLVLQGSKVDVEGSNAKLAKYRDSGDARATRGREQVSTSEKIETKSETKVAKQVSKKVSAKVSKSAGATPAKSADEARVTAPGSFDDEPLFLPGESAEDAADRLMSGAPVDTEMSIEEARRVKEVYLALLNRLTYEEKSGALISLDLARTVLFDCSRAARDSWLNWPARVAPLIAADLGIEADKMTEILTEHVHKQIASLGEPEGDFTAS</sequence>
<evidence type="ECO:0000313" key="2">
    <source>
        <dbReference type="EMBL" id="SIT50452.1"/>
    </source>
</evidence>
<reference evidence="2" key="1">
    <citation type="submission" date="2016-12" db="EMBL/GenBank/DDBJ databases">
        <authorList>
            <person name="Moulin L."/>
        </authorList>
    </citation>
    <scope>NUCLEOTIDE SEQUENCE [LARGE SCALE GENOMIC DNA]</scope>
    <source>
        <strain evidence="2">STM 7183</strain>
    </source>
</reference>